<dbReference type="AlphaFoldDB" id="A0A7J5XIQ4"/>
<proteinExistence type="predicted"/>
<evidence type="ECO:0000313" key="3">
    <source>
        <dbReference type="EMBL" id="KAF3836467.1"/>
    </source>
</evidence>
<protein>
    <submittedName>
        <fullName evidence="3">Uncharacterized protein</fullName>
    </submittedName>
</protein>
<dbReference type="Proteomes" id="UP000518266">
    <property type="component" value="Unassembled WGS sequence"/>
</dbReference>
<feature type="coiled-coil region" evidence="1">
    <location>
        <begin position="465"/>
        <end position="496"/>
    </location>
</feature>
<dbReference type="OrthoDB" id="8960537at2759"/>
<feature type="region of interest" description="Disordered" evidence="2">
    <location>
        <begin position="1"/>
        <end position="44"/>
    </location>
</feature>
<keyword evidence="1" id="KW-0175">Coiled coil</keyword>
<evidence type="ECO:0000313" key="4">
    <source>
        <dbReference type="Proteomes" id="UP000518266"/>
    </source>
</evidence>
<name>A0A7J5XIQ4_DISMA</name>
<comment type="caution">
    <text evidence="3">The sequence shown here is derived from an EMBL/GenBank/DDBJ whole genome shotgun (WGS) entry which is preliminary data.</text>
</comment>
<reference evidence="3 4" key="1">
    <citation type="submission" date="2020-03" db="EMBL/GenBank/DDBJ databases">
        <title>Dissostichus mawsoni Genome sequencing and assembly.</title>
        <authorList>
            <person name="Park H."/>
        </authorList>
    </citation>
    <scope>NUCLEOTIDE SEQUENCE [LARGE SCALE GENOMIC DNA]</scope>
    <source>
        <strain evidence="3">DM0001</strain>
        <tissue evidence="3">Muscle</tissue>
    </source>
</reference>
<evidence type="ECO:0000256" key="2">
    <source>
        <dbReference type="SAM" id="MobiDB-lite"/>
    </source>
</evidence>
<feature type="coiled-coil region" evidence="1">
    <location>
        <begin position="303"/>
        <end position="344"/>
    </location>
</feature>
<gene>
    <name evidence="3" type="ORF">F7725_029025</name>
</gene>
<accession>A0A7J5XIQ4</accession>
<dbReference type="EMBL" id="JAAKFY010000024">
    <property type="protein sequence ID" value="KAF3836467.1"/>
    <property type="molecule type" value="Genomic_DNA"/>
</dbReference>
<keyword evidence="4" id="KW-1185">Reference proteome</keyword>
<feature type="compositionally biased region" description="Basic and acidic residues" evidence="2">
    <location>
        <begin position="31"/>
        <end position="42"/>
    </location>
</feature>
<organism evidence="3 4">
    <name type="scientific">Dissostichus mawsoni</name>
    <name type="common">Antarctic cod</name>
    <dbReference type="NCBI Taxonomy" id="36200"/>
    <lineage>
        <taxon>Eukaryota</taxon>
        <taxon>Metazoa</taxon>
        <taxon>Chordata</taxon>
        <taxon>Craniata</taxon>
        <taxon>Vertebrata</taxon>
        <taxon>Euteleostomi</taxon>
        <taxon>Actinopterygii</taxon>
        <taxon>Neopterygii</taxon>
        <taxon>Teleostei</taxon>
        <taxon>Neoteleostei</taxon>
        <taxon>Acanthomorphata</taxon>
        <taxon>Eupercaria</taxon>
        <taxon>Perciformes</taxon>
        <taxon>Notothenioidei</taxon>
        <taxon>Nototheniidae</taxon>
        <taxon>Dissostichus</taxon>
    </lineage>
</organism>
<sequence>MAEDTPVMMVDMADYGVTQRDTCRDGPPVDPEGHPGQDDHQHGGKIRLQHEEEDVPPQDEVNEQTIRKLLKSIEQRAVTVTLKHTMKETSASPLSHALNYSISVAFIGMTLKDVPVGVHPQHDVLHGGVVDEGALGVDEEDVRDPDLLHEPRVKRPALIGSGWKRQPLVLPVMPQVQSYGEVLQDANRHMASCSDVWETNSDYDNMSKALEAINGKLKSCHLEANSLKNKLNSFQSLGERYDSMQAADQTARQRLAFVQKEVKSLRERILNNSDVEVQFKKTLEQTASMHALREKLSVKSVALQKQLEQIDILEALHREASDRVDVLQGENVSLQQSINDVNEQIRMRLHFKGEFEHLEASEEPLQAEKSALSETLAEVQEKCLSQSDWQQEYTIQKGLRDTLQTEIEKTAEDITFFQDKLRSQDEFEAQYKSMKGLKKVASKRNNILRKHLNNVQKECGSEHTLQEKISAVQEETRTLQSQNQEQQDQIKTLTDMLGLYDSLRAGNSATTQEGENLLKDLGEITKGVKRRAREARR</sequence>
<evidence type="ECO:0000256" key="1">
    <source>
        <dbReference type="SAM" id="Coils"/>
    </source>
</evidence>